<proteinExistence type="predicted"/>
<dbReference type="EMBL" id="JAMPLM010000003">
    <property type="protein sequence ID" value="MEP1058058.1"/>
    <property type="molecule type" value="Genomic_DNA"/>
</dbReference>
<dbReference type="Proteomes" id="UP001476950">
    <property type="component" value="Unassembled WGS sequence"/>
</dbReference>
<accession>A0ABV0KFN3</accession>
<gene>
    <name evidence="3" type="ORF">NDI38_06365</name>
</gene>
<dbReference type="Pfam" id="PF16747">
    <property type="entry name" value="Adhesin_E"/>
    <property type="match status" value="1"/>
</dbReference>
<feature type="domain" description="Surface-adhesin protein E-like" evidence="2">
    <location>
        <begin position="38"/>
        <end position="137"/>
    </location>
</feature>
<name>A0ABV0KFN3_9CYAN</name>
<keyword evidence="1" id="KW-0732">Signal</keyword>
<sequence>MSFVTKKLKSMRISRVYCSLFLTATVVVLATAAQAEDWFFVAESDAGNKFFLDRSSIKRKGNVSEIKTFEIGQKPEEDGTVATIVTREYTCKEKKSRVKQLIALFDDQSMRVFKETTAWEAVKVDTIDASILQKACGS</sequence>
<organism evidence="3 4">
    <name type="scientific">Stenomitos frigidus AS-A4</name>
    <dbReference type="NCBI Taxonomy" id="2933935"/>
    <lineage>
        <taxon>Bacteria</taxon>
        <taxon>Bacillati</taxon>
        <taxon>Cyanobacteriota</taxon>
        <taxon>Cyanophyceae</taxon>
        <taxon>Leptolyngbyales</taxon>
        <taxon>Leptolyngbyaceae</taxon>
        <taxon>Stenomitos</taxon>
    </lineage>
</organism>
<evidence type="ECO:0000313" key="3">
    <source>
        <dbReference type="EMBL" id="MEP1058058.1"/>
    </source>
</evidence>
<reference evidence="3 4" key="1">
    <citation type="submission" date="2022-04" db="EMBL/GenBank/DDBJ databases">
        <title>Positive selection, recombination, and allopatry shape intraspecific diversity of widespread and dominant cyanobacteria.</title>
        <authorList>
            <person name="Wei J."/>
            <person name="Shu W."/>
            <person name="Hu C."/>
        </authorList>
    </citation>
    <scope>NUCLEOTIDE SEQUENCE [LARGE SCALE GENOMIC DNA]</scope>
    <source>
        <strain evidence="3 4">AS-A4</strain>
    </source>
</reference>
<feature type="chain" id="PRO_5045806744" description="Surface-adhesin protein E-like domain-containing protein" evidence="1">
    <location>
        <begin position="36"/>
        <end position="138"/>
    </location>
</feature>
<protein>
    <recommendedName>
        <fullName evidence="2">Surface-adhesin protein E-like domain-containing protein</fullName>
    </recommendedName>
</protein>
<evidence type="ECO:0000259" key="2">
    <source>
        <dbReference type="Pfam" id="PF16747"/>
    </source>
</evidence>
<dbReference type="RefSeq" id="WP_190451537.1">
    <property type="nucleotide sequence ID" value="NZ_JAMPLM010000003.1"/>
</dbReference>
<comment type="caution">
    <text evidence="3">The sequence shown here is derived from an EMBL/GenBank/DDBJ whole genome shotgun (WGS) entry which is preliminary data.</text>
</comment>
<dbReference type="InterPro" id="IPR031939">
    <property type="entry name" value="Adhesin_E-like"/>
</dbReference>
<keyword evidence="4" id="KW-1185">Reference proteome</keyword>
<feature type="signal peptide" evidence="1">
    <location>
        <begin position="1"/>
        <end position="35"/>
    </location>
</feature>
<evidence type="ECO:0000256" key="1">
    <source>
        <dbReference type="SAM" id="SignalP"/>
    </source>
</evidence>
<evidence type="ECO:0000313" key="4">
    <source>
        <dbReference type="Proteomes" id="UP001476950"/>
    </source>
</evidence>